<keyword evidence="3" id="KW-1185">Reference proteome</keyword>
<sequence>MILLILLIIISQCIMAVLLYQLQWTLPWSIALFFLPFGIGLFLIQLLYYERRFPDWRVSFSTKLRLKYMYILTFFEFVFLYLLLFVVK</sequence>
<organism evidence="2 3">
    <name type="scientific">Staphylococcus ratti</name>
    <dbReference type="NCBI Taxonomy" id="2892440"/>
    <lineage>
        <taxon>Bacteria</taxon>
        <taxon>Bacillati</taxon>
        <taxon>Bacillota</taxon>
        <taxon>Bacilli</taxon>
        <taxon>Bacillales</taxon>
        <taxon>Staphylococcaceae</taxon>
        <taxon>Staphylococcus</taxon>
    </lineage>
</organism>
<accession>A0ABY3PBV9</accession>
<dbReference type="Proteomes" id="UP001197626">
    <property type="component" value="Chromosome"/>
</dbReference>
<protein>
    <submittedName>
        <fullName evidence="2">Uncharacterized protein</fullName>
    </submittedName>
</protein>
<dbReference type="RefSeq" id="WP_229292300.1">
    <property type="nucleotide sequence ID" value="NZ_CP086654.1"/>
</dbReference>
<keyword evidence="1" id="KW-0472">Membrane</keyword>
<feature type="transmembrane region" description="Helical" evidence="1">
    <location>
        <begin position="26"/>
        <end position="48"/>
    </location>
</feature>
<keyword evidence="1" id="KW-1133">Transmembrane helix</keyword>
<reference evidence="2 3" key="1">
    <citation type="journal article" date="2022" name="Pathogens">
        <title>Staphylococcus ratti sp. nov. Isolated from a Lab Rat.</title>
        <authorList>
            <person name="Kovarovic V."/>
            <person name="Sedlacek I."/>
            <person name="Petras P."/>
            <person name="Kralova S."/>
            <person name="Maslanova I."/>
            <person name="Svec P."/>
            <person name="Neumann-Schaal M."/>
            <person name="Botka T."/>
            <person name="Gelbicova T."/>
            <person name="Stankova E."/>
            <person name="Doskar J."/>
            <person name="Pantucek R."/>
        </authorList>
    </citation>
    <scope>NUCLEOTIDE SEQUENCE [LARGE SCALE GENOMIC DNA]</scope>
    <source>
        <strain evidence="2 3">CCM 9025</strain>
    </source>
</reference>
<evidence type="ECO:0000313" key="3">
    <source>
        <dbReference type="Proteomes" id="UP001197626"/>
    </source>
</evidence>
<gene>
    <name evidence="2" type="ORF">LN051_09525</name>
</gene>
<keyword evidence="1" id="KW-0812">Transmembrane</keyword>
<name>A0ABY3PBV9_9STAP</name>
<proteinExistence type="predicted"/>
<evidence type="ECO:0000256" key="1">
    <source>
        <dbReference type="SAM" id="Phobius"/>
    </source>
</evidence>
<feature type="transmembrane region" description="Helical" evidence="1">
    <location>
        <begin position="68"/>
        <end position="87"/>
    </location>
</feature>
<evidence type="ECO:0000313" key="2">
    <source>
        <dbReference type="EMBL" id="UEX89795.1"/>
    </source>
</evidence>
<dbReference type="EMBL" id="CP086654">
    <property type="protein sequence ID" value="UEX89795.1"/>
    <property type="molecule type" value="Genomic_DNA"/>
</dbReference>